<dbReference type="NCBIfam" id="NF040906">
    <property type="entry name" value="GguB"/>
    <property type="match status" value="1"/>
</dbReference>
<comment type="subcellular location">
    <subcellularLocation>
        <location evidence="1">Cell membrane</location>
        <topology evidence="1">Multi-pass membrane protein</topology>
    </subcellularLocation>
</comment>
<dbReference type="RefSeq" id="WP_408160544.1">
    <property type="nucleotide sequence ID" value="NZ_JAQQFM010000014.1"/>
</dbReference>
<feature type="transmembrane region" description="Helical" evidence="11">
    <location>
        <begin position="254"/>
        <end position="271"/>
    </location>
</feature>
<dbReference type="Proteomes" id="UP001629246">
    <property type="component" value="Unassembled WGS sequence"/>
</dbReference>
<protein>
    <recommendedName>
        <fullName evidence="10">Xylose transport system permease protein XylH</fullName>
    </recommendedName>
</protein>
<evidence type="ECO:0000256" key="10">
    <source>
        <dbReference type="ARBA" id="ARBA00035686"/>
    </source>
</evidence>
<dbReference type="CDD" id="cd06579">
    <property type="entry name" value="TM_PBP1_transp_AraH_like"/>
    <property type="match status" value="1"/>
</dbReference>
<evidence type="ECO:0000313" key="12">
    <source>
        <dbReference type="EMBL" id="MFL9927300.1"/>
    </source>
</evidence>
<proteinExistence type="predicted"/>
<feature type="transmembrane region" description="Helical" evidence="11">
    <location>
        <begin position="301"/>
        <end position="321"/>
    </location>
</feature>
<feature type="transmembrane region" description="Helical" evidence="11">
    <location>
        <begin position="64"/>
        <end position="83"/>
    </location>
</feature>
<feature type="transmembrane region" description="Helical" evidence="11">
    <location>
        <begin position="189"/>
        <end position="209"/>
    </location>
</feature>
<evidence type="ECO:0000256" key="11">
    <source>
        <dbReference type="SAM" id="Phobius"/>
    </source>
</evidence>
<feature type="transmembrane region" description="Helical" evidence="11">
    <location>
        <begin position="114"/>
        <end position="137"/>
    </location>
</feature>
<sequence length="405" mass="43126">MESINMSKKSALAGAGAETEKKDYAGFLKNNMREYGMLMSLAAIMIFFQIMTDGTLMRPLNLTNLVLQNSYIVIMALGMLMVIVAGHIDLSVGSVVGLIGALAAVLMVDYGMDFVSASIICLIAGGVIGAAQGYWIAYFKIPSFIVTLAGMLVFKGMALALLQGQSLGPFPPAFQMLSSGFIPEVTGNAQFRTTSLIVGIVAAIVLIAVKIHGRRKQTKHGMEDEPQLFFLLKNVVFSVIIIAFSYLLATYKGMPNVLIIMFALMVLYTFVTNRTTLGRRVYAVGGNEKAAKLSGIKTERVSFLTFVNMGVLAALAGLIFAARLNTATPKAGLGFELDVIAACFIGGASASGGVGKVMGAVIGAFIMGVMNNGMSIMGIGIDYQQMIKGLVLLMAVCFDVYNKNK</sequence>
<feature type="transmembrane region" description="Helical" evidence="11">
    <location>
        <begin position="35"/>
        <end position="52"/>
    </location>
</feature>
<name>A0ABW9AGS4_9BURK</name>
<keyword evidence="7 11" id="KW-1133">Transmembrane helix</keyword>
<evidence type="ECO:0000256" key="2">
    <source>
        <dbReference type="ARBA" id="ARBA00022448"/>
    </source>
</evidence>
<comment type="function">
    <text evidence="9">Part of the binding-protein-dependent transport system for D-xylose. Probably responsible for the translocation of the substrate across the membrane.</text>
</comment>
<feature type="transmembrane region" description="Helical" evidence="11">
    <location>
        <begin position="90"/>
        <end position="108"/>
    </location>
</feature>
<feature type="transmembrane region" description="Helical" evidence="11">
    <location>
        <begin position="357"/>
        <end position="377"/>
    </location>
</feature>
<evidence type="ECO:0000313" key="13">
    <source>
        <dbReference type="Proteomes" id="UP001629246"/>
    </source>
</evidence>
<reference evidence="12 13" key="1">
    <citation type="journal article" date="2024" name="Chem. Sci.">
        <title>Discovery of megapolipeptins by genome mining of a Burkholderiales bacteria collection.</title>
        <authorList>
            <person name="Paulo B.S."/>
            <person name="Recchia M.J.J."/>
            <person name="Lee S."/>
            <person name="Fergusson C.H."/>
            <person name="Romanowski S.B."/>
            <person name="Hernandez A."/>
            <person name="Krull N."/>
            <person name="Liu D.Y."/>
            <person name="Cavanagh H."/>
            <person name="Bos A."/>
            <person name="Gray C.A."/>
            <person name="Murphy B.T."/>
            <person name="Linington R.G."/>
            <person name="Eustaquio A.S."/>
        </authorList>
    </citation>
    <scope>NUCLEOTIDE SEQUENCE [LARGE SCALE GENOMIC DNA]</scope>
    <source>
        <strain evidence="12 13">RL21-008-BIB-A</strain>
    </source>
</reference>
<dbReference type="InterPro" id="IPR001851">
    <property type="entry name" value="ABC_transp_permease"/>
</dbReference>
<keyword evidence="6 11" id="KW-0812">Transmembrane</keyword>
<evidence type="ECO:0000256" key="8">
    <source>
        <dbReference type="ARBA" id="ARBA00023136"/>
    </source>
</evidence>
<evidence type="ECO:0000256" key="3">
    <source>
        <dbReference type="ARBA" id="ARBA00022475"/>
    </source>
</evidence>
<dbReference type="Pfam" id="PF02653">
    <property type="entry name" value="BPD_transp_2"/>
    <property type="match status" value="1"/>
</dbReference>
<accession>A0ABW9AGS4</accession>
<keyword evidence="8 11" id="KW-0472">Membrane</keyword>
<evidence type="ECO:0000256" key="6">
    <source>
        <dbReference type="ARBA" id="ARBA00022692"/>
    </source>
</evidence>
<evidence type="ECO:0000256" key="7">
    <source>
        <dbReference type="ARBA" id="ARBA00022989"/>
    </source>
</evidence>
<comment type="caution">
    <text evidence="12">The sequence shown here is derived from an EMBL/GenBank/DDBJ whole genome shotgun (WGS) entry which is preliminary data.</text>
</comment>
<dbReference type="EMBL" id="JAQQFM010000014">
    <property type="protein sequence ID" value="MFL9927300.1"/>
    <property type="molecule type" value="Genomic_DNA"/>
</dbReference>
<keyword evidence="13" id="KW-1185">Reference proteome</keyword>
<evidence type="ECO:0000256" key="4">
    <source>
        <dbReference type="ARBA" id="ARBA00022519"/>
    </source>
</evidence>
<gene>
    <name evidence="12" type="primary">gguB</name>
    <name evidence="12" type="ORF">PQR62_23710</name>
</gene>
<organism evidence="12 13">
    <name type="scientific">Herbaspirillum lusitanum</name>
    <dbReference type="NCBI Taxonomy" id="213312"/>
    <lineage>
        <taxon>Bacteria</taxon>
        <taxon>Pseudomonadati</taxon>
        <taxon>Pseudomonadota</taxon>
        <taxon>Betaproteobacteria</taxon>
        <taxon>Burkholderiales</taxon>
        <taxon>Oxalobacteraceae</taxon>
        <taxon>Herbaspirillum</taxon>
    </lineage>
</organism>
<dbReference type="PANTHER" id="PTHR32196">
    <property type="entry name" value="ABC TRANSPORTER PERMEASE PROTEIN YPHD-RELATED-RELATED"/>
    <property type="match status" value="1"/>
</dbReference>
<evidence type="ECO:0000256" key="5">
    <source>
        <dbReference type="ARBA" id="ARBA00022597"/>
    </source>
</evidence>
<dbReference type="PANTHER" id="PTHR32196:SF32">
    <property type="entry name" value="XYLOSE TRANSPORT SYSTEM PERMEASE PROTEIN XYLH"/>
    <property type="match status" value="1"/>
</dbReference>
<keyword evidence="4" id="KW-0997">Cell inner membrane</keyword>
<feature type="transmembrane region" description="Helical" evidence="11">
    <location>
        <begin position="230"/>
        <end position="248"/>
    </location>
</feature>
<feature type="transmembrane region" description="Helical" evidence="11">
    <location>
        <begin position="144"/>
        <end position="162"/>
    </location>
</feature>
<feature type="transmembrane region" description="Helical" evidence="11">
    <location>
        <begin position="333"/>
        <end position="350"/>
    </location>
</feature>
<evidence type="ECO:0000256" key="1">
    <source>
        <dbReference type="ARBA" id="ARBA00004651"/>
    </source>
</evidence>
<keyword evidence="3" id="KW-1003">Cell membrane</keyword>
<keyword evidence="5" id="KW-0762">Sugar transport</keyword>
<evidence type="ECO:0000256" key="9">
    <source>
        <dbReference type="ARBA" id="ARBA00035611"/>
    </source>
</evidence>
<keyword evidence="2" id="KW-0813">Transport</keyword>